<dbReference type="InterPro" id="IPR011200">
    <property type="entry name" value="UCP012608"/>
</dbReference>
<reference evidence="1 2" key="1">
    <citation type="submission" date="2018-07" db="EMBL/GenBank/DDBJ databases">
        <title>Bacillus sp. YLB-04 draft genome sequence.</title>
        <authorList>
            <person name="Yu L."/>
            <person name="Tang X."/>
        </authorList>
    </citation>
    <scope>NUCLEOTIDE SEQUENCE [LARGE SCALE GENOMIC DNA]</scope>
    <source>
        <strain evidence="1 2">YLB-04</strain>
    </source>
</reference>
<dbReference type="Proteomes" id="UP000257144">
    <property type="component" value="Unassembled WGS sequence"/>
</dbReference>
<gene>
    <name evidence="1" type="ORF">DRW41_20350</name>
</gene>
<dbReference type="AlphaFoldDB" id="A0A3D8GKW7"/>
<dbReference type="OrthoDB" id="9789360at2"/>
<evidence type="ECO:0000313" key="1">
    <source>
        <dbReference type="EMBL" id="RDU34971.1"/>
    </source>
</evidence>
<evidence type="ECO:0000313" key="2">
    <source>
        <dbReference type="Proteomes" id="UP000257144"/>
    </source>
</evidence>
<protein>
    <submittedName>
        <fullName evidence="1">DUF2332 domain-containing protein</fullName>
    </submittedName>
</protein>
<dbReference type="Pfam" id="PF10094">
    <property type="entry name" value="DUF2332"/>
    <property type="match status" value="1"/>
</dbReference>
<name>A0A3D8GKW7_9BACI</name>
<organism evidence="1 2">
    <name type="scientific">Neobacillus piezotolerans</name>
    <dbReference type="NCBI Taxonomy" id="2259171"/>
    <lineage>
        <taxon>Bacteria</taxon>
        <taxon>Bacillati</taxon>
        <taxon>Bacillota</taxon>
        <taxon>Bacilli</taxon>
        <taxon>Bacillales</taxon>
        <taxon>Bacillaceae</taxon>
        <taxon>Neobacillus</taxon>
    </lineage>
</organism>
<dbReference type="PIRSF" id="PIRSF012608">
    <property type="entry name" value="UCP012608"/>
    <property type="match status" value="1"/>
</dbReference>
<keyword evidence="2" id="KW-1185">Reference proteome</keyword>
<dbReference type="RefSeq" id="WP_115453871.1">
    <property type="nucleotide sequence ID" value="NZ_QNQT01000015.1"/>
</dbReference>
<sequence length="351" mass="39748">MDLKFLSNRFKAFAEKECKGSSPLYEQLSKEIAGDPELLELSSHARKGQPVPNLLFGAVHYLLLKGANHQLGGFYASIEQAPRPVEAAFTHFKHFCLQNRTQIIELLETRLVQTNEVRRCAYLFPLFNYIHELAARPLALIEIGTSAGFQLLWDHYSYTYGDGIVYGSKGAEVKIHAGVKGDVQPVFNKPIAPVTDRYGLDLQINDVTKDEDSQWMKALIWPEHRDRRELFEEAVQCMKANRGKISFIEGDGVEILPELIGRIPRGSAIVMFHTHVANQMPPEAKLKLLENIERIAKSRDVFHLYNNMDDGNLHLDSFIGGQKRHQLAAITDGHGRWFEWKLESAAEAGKN</sequence>
<dbReference type="EMBL" id="QNQT01000015">
    <property type="protein sequence ID" value="RDU34971.1"/>
    <property type="molecule type" value="Genomic_DNA"/>
</dbReference>
<comment type="caution">
    <text evidence="1">The sequence shown here is derived from an EMBL/GenBank/DDBJ whole genome shotgun (WGS) entry which is preliminary data.</text>
</comment>
<accession>A0A3D8GKW7</accession>
<proteinExistence type="predicted"/>